<sequence>MRAIVFRIAERAPAGPARTRRWRICAAYNTDRRRGKRFRSITAPADPKPVTWGSGNRVSIWPQAAAHARLVCDIFHPMWINGMIFALFFSGFQPDAPVRKAAFRPHAPCNHTQTHRKIIRNLPQITTEAGRDPAQVLRHPHHISARLRLGTYNEKPRRRTTGDGASDSGVWRLIERALSPRSEHRHTAVHMQRGASDIACFSAGQIQHG</sequence>
<proteinExistence type="predicted"/>
<dbReference type="AlphaFoldDB" id="A0A2I7K9N7"/>
<dbReference type="EMBL" id="CP010725">
    <property type="protein sequence ID" value="AUQ99220.1"/>
    <property type="molecule type" value="Genomic_DNA"/>
</dbReference>
<evidence type="ECO:0000313" key="2">
    <source>
        <dbReference type="Proteomes" id="UP000236447"/>
    </source>
</evidence>
<evidence type="ECO:0000313" key="1">
    <source>
        <dbReference type="EMBL" id="AUQ99220.1"/>
    </source>
</evidence>
<gene>
    <name evidence="1" type="ORF">PhaeoP88_01849</name>
</gene>
<reference evidence="1 2" key="2">
    <citation type="journal article" date="2017" name="Genome Biol. Evol.">
        <title>Trajectories and Drivers of Genome Evolution in Surface-Associated Marine Phaeobacter.</title>
        <authorList>
            <person name="Freese H.M."/>
            <person name="Sikorski J."/>
            <person name="Bunk B."/>
            <person name="Scheuner C."/>
            <person name="Meier-Kolthoff J.P."/>
            <person name="Sproer C."/>
            <person name="Gram L."/>
            <person name="Overmann J."/>
        </authorList>
    </citation>
    <scope>NUCLEOTIDE SEQUENCE [LARGE SCALE GENOMIC DNA]</scope>
    <source>
        <strain evidence="1 2">P88</strain>
    </source>
</reference>
<dbReference type="Proteomes" id="UP000236447">
    <property type="component" value="Chromosome"/>
</dbReference>
<protein>
    <submittedName>
        <fullName evidence="1">Uncharacterized protein</fullName>
    </submittedName>
</protein>
<accession>A0A2I7K9N7</accession>
<name>A0A2I7K9N7_9RHOB</name>
<organism evidence="1 2">
    <name type="scientific">Phaeobacter inhibens</name>
    <dbReference type="NCBI Taxonomy" id="221822"/>
    <lineage>
        <taxon>Bacteria</taxon>
        <taxon>Pseudomonadati</taxon>
        <taxon>Pseudomonadota</taxon>
        <taxon>Alphaproteobacteria</taxon>
        <taxon>Rhodobacterales</taxon>
        <taxon>Roseobacteraceae</taxon>
        <taxon>Phaeobacter</taxon>
    </lineage>
</organism>
<reference evidence="1 2" key="1">
    <citation type="journal article" date="2017" name="Front. Microbiol.">
        <title>Phaeobacter piscinae sp. nov., a species of the Roseobacter group and potential aquaculture probiont.</title>
        <authorList>
            <person name="Sonnenschein E.C."/>
            <person name="Phippen C.B.W."/>
            <person name="Nielsen K.F."/>
            <person name="Mateiu R.V."/>
            <person name="Melchiorsen J."/>
            <person name="Gram L."/>
            <person name="Overmann J."/>
            <person name="Freese H.M."/>
        </authorList>
    </citation>
    <scope>NUCLEOTIDE SEQUENCE [LARGE SCALE GENOMIC DNA]</scope>
    <source>
        <strain evidence="1 2">P88</strain>
    </source>
</reference>